<feature type="region of interest" description="Disordered" evidence="1">
    <location>
        <begin position="120"/>
        <end position="149"/>
    </location>
</feature>
<protein>
    <submittedName>
        <fullName evidence="2">Uncharacterized protein</fullName>
    </submittedName>
</protein>
<evidence type="ECO:0000256" key="1">
    <source>
        <dbReference type="SAM" id="MobiDB-lite"/>
    </source>
</evidence>
<accession>A0AAW1TVZ5</accession>
<keyword evidence="3" id="KW-1185">Reference proteome</keyword>
<dbReference type="EMBL" id="JARQZJ010000012">
    <property type="protein sequence ID" value="KAK9872598.1"/>
    <property type="molecule type" value="Genomic_DNA"/>
</dbReference>
<sequence>MKCDKRNKRPVKYKSLDSPEAKTIVRYMDPRSRVSIAANDFDTEFKMTKFERQKHKRDIITDTVDAWSRKNGKNMFSNIRNSLFKSNSEKEIVYKPLIFGGTYPIDLPMKNDGEIKKAVAVSGSKSPSNPSQKFREYGPAKTFDIDQPI</sequence>
<reference evidence="2 3" key="1">
    <citation type="submission" date="2023-03" db="EMBL/GenBank/DDBJ databases">
        <title>Genome insight into feeding habits of ladybird beetles.</title>
        <authorList>
            <person name="Li H.-S."/>
            <person name="Huang Y.-H."/>
            <person name="Pang H."/>
        </authorList>
    </citation>
    <scope>NUCLEOTIDE SEQUENCE [LARGE SCALE GENOMIC DNA]</scope>
    <source>
        <strain evidence="2">SYSU_2023b</strain>
        <tissue evidence="2">Whole body</tissue>
    </source>
</reference>
<evidence type="ECO:0000313" key="3">
    <source>
        <dbReference type="Proteomes" id="UP001431783"/>
    </source>
</evidence>
<evidence type="ECO:0000313" key="2">
    <source>
        <dbReference type="EMBL" id="KAK9872598.1"/>
    </source>
</evidence>
<name>A0AAW1TVZ5_9CUCU</name>
<comment type="caution">
    <text evidence="2">The sequence shown here is derived from an EMBL/GenBank/DDBJ whole genome shotgun (WGS) entry which is preliminary data.</text>
</comment>
<organism evidence="2 3">
    <name type="scientific">Henosepilachna vigintioctopunctata</name>
    <dbReference type="NCBI Taxonomy" id="420089"/>
    <lineage>
        <taxon>Eukaryota</taxon>
        <taxon>Metazoa</taxon>
        <taxon>Ecdysozoa</taxon>
        <taxon>Arthropoda</taxon>
        <taxon>Hexapoda</taxon>
        <taxon>Insecta</taxon>
        <taxon>Pterygota</taxon>
        <taxon>Neoptera</taxon>
        <taxon>Endopterygota</taxon>
        <taxon>Coleoptera</taxon>
        <taxon>Polyphaga</taxon>
        <taxon>Cucujiformia</taxon>
        <taxon>Coccinelloidea</taxon>
        <taxon>Coccinellidae</taxon>
        <taxon>Epilachninae</taxon>
        <taxon>Epilachnini</taxon>
        <taxon>Henosepilachna</taxon>
    </lineage>
</organism>
<gene>
    <name evidence="2" type="ORF">WA026_018730</name>
</gene>
<dbReference type="Proteomes" id="UP001431783">
    <property type="component" value="Unassembled WGS sequence"/>
</dbReference>
<dbReference type="AlphaFoldDB" id="A0AAW1TVZ5"/>
<feature type="compositionally biased region" description="Polar residues" evidence="1">
    <location>
        <begin position="123"/>
        <end position="132"/>
    </location>
</feature>
<proteinExistence type="predicted"/>